<evidence type="ECO:0000256" key="1">
    <source>
        <dbReference type="SAM" id="MobiDB-lite"/>
    </source>
</evidence>
<dbReference type="PANTHER" id="PTHR19328:SF13">
    <property type="entry name" value="HIPL1 PROTEIN"/>
    <property type="match status" value="1"/>
</dbReference>
<feature type="chain" id="PRO_5041983324" description="Glucose/Sorbosone dehydrogenase domain-containing protein" evidence="2">
    <location>
        <begin position="28"/>
        <end position="1032"/>
    </location>
</feature>
<feature type="region of interest" description="Disordered" evidence="1">
    <location>
        <begin position="156"/>
        <end position="188"/>
    </location>
</feature>
<proteinExistence type="predicted"/>
<accession>A0AAD7U8U3</accession>
<name>A0AAD7U8U3_9STRA</name>
<dbReference type="InterPro" id="IPR012938">
    <property type="entry name" value="Glc/Sorbosone_DH"/>
</dbReference>
<dbReference type="AlphaFoldDB" id="A0AAD7U8U3"/>
<feature type="compositionally biased region" description="Pro residues" evidence="1">
    <location>
        <begin position="166"/>
        <end position="180"/>
    </location>
</feature>
<reference evidence="4" key="1">
    <citation type="submission" date="2023-01" db="EMBL/GenBank/DDBJ databases">
        <title>Metagenome sequencing of chrysophaentin producing Chrysophaeum taylorii.</title>
        <authorList>
            <person name="Davison J."/>
            <person name="Bewley C."/>
        </authorList>
    </citation>
    <scope>NUCLEOTIDE SEQUENCE</scope>
    <source>
        <strain evidence="4">NIES-1699</strain>
    </source>
</reference>
<feature type="signal peptide" evidence="2">
    <location>
        <begin position="1"/>
        <end position="27"/>
    </location>
</feature>
<gene>
    <name evidence="4" type="ORF">CTAYLR_002832</name>
</gene>
<evidence type="ECO:0000256" key="2">
    <source>
        <dbReference type="SAM" id="SignalP"/>
    </source>
</evidence>
<feature type="region of interest" description="Disordered" evidence="1">
    <location>
        <begin position="314"/>
        <end position="335"/>
    </location>
</feature>
<dbReference type="Gene3D" id="2.120.10.30">
    <property type="entry name" value="TolB, C-terminal domain"/>
    <property type="match status" value="1"/>
</dbReference>
<sequence length="1032" mass="113515">MGGTLVSRARTLVSCLVALDALVVVGAQDCATIVDGKINSDKEGACVLPVIDGVQLTEDIDEYLAPVEDEAGGVICCNEAGDQGQAECKFQSDDGKKDFCLLVDWQTASDRCAEIGMDLCTSDQLKDGVENGWINLDCLYKWQFIWTKDKVSCDGNDESPMSPTLSPVPRPTPSPVPRPTSSPVQKPSTGCAWIADGKISSDKEGACELPTVNGVQLTEDIDEYLAPVEDEAGGVICCNDAGDEGQAECKFQSEDGKKDFCLLVDWQTASDRCAEIGMGLCTREQLKDGVENSWITLDCLYKWQFIWTKDTQDCDGNSSPTPRPVMASPTPRPVMAPSSGCTYSDLDFESFDGGAADPALYFVDTSSCQIIAEVPEDVERLYLEDEGHGDAVDSLTVVAYGGSGNSISEVEFTLTQPLYNIDNSDWEEEKKAAVPIPDFTLINEQTMYEADGFALYGVNSDGSLAPGFPVGFPYGYFQLKAVFPDLDATLKPKFRIYPSSDGNPLPDENRPQTNDDYVLHVVPYAQLPFGDTAWDRGGSKSNEFTRINVVVPHEEYVYICMELTAVIYKVQGDLTFDEKTDLLEENTYSPWFDVYEAVPEATAIDGNGPERQVDTISTQHSGLRSIAFHKDYASGEGYIYTAHLERRPDTVGDSNTNRNCTRPDDWHFTGDFLIGREDEYEDACADAVVVEWYVTGDSVQVSSYRLLVRLSYGKTGVNYAEYEHPIKQMGFKPDTTELYIESGDGSVDSKVAFGGQSSTGPYGVMIRIDVGGYEGGSHFEYGIPSGNYAEATGNSAYLGEVCAIGFRNPHSMGWFTTGEHKGKLLMFDGGRDNAEEVNLVECGENYGWSNREGIWVQFDDINGLWDGIYALPDNDADFGYQYPRAMFAHDGEPDEGFGGQCGVGSFPIETDSELKDHYCFGDFPKTGYIYCATTDELMADKERGDTTLASLKWMNIKYYESTADCLDGTVAVESYSFRELSRYTNDKPSQSRTDLRFSKATDGSLLIMSKRDGRIYQVVNSIDKDKTDQCTG</sequence>
<evidence type="ECO:0000259" key="3">
    <source>
        <dbReference type="Pfam" id="PF07995"/>
    </source>
</evidence>
<dbReference type="Proteomes" id="UP001230188">
    <property type="component" value="Unassembled WGS sequence"/>
</dbReference>
<dbReference type="PANTHER" id="PTHR19328">
    <property type="entry name" value="HEDGEHOG-INTERACTING PROTEIN"/>
    <property type="match status" value="1"/>
</dbReference>
<protein>
    <recommendedName>
        <fullName evidence="3">Glucose/Sorbosone dehydrogenase domain-containing protein</fullName>
    </recommendedName>
</protein>
<dbReference type="InterPro" id="IPR011042">
    <property type="entry name" value="6-blade_b-propeller_TolB-like"/>
</dbReference>
<feature type="domain" description="Glucose/Sorbosone dehydrogenase" evidence="3">
    <location>
        <begin position="617"/>
        <end position="849"/>
    </location>
</feature>
<comment type="caution">
    <text evidence="4">The sequence shown here is derived from an EMBL/GenBank/DDBJ whole genome shotgun (WGS) entry which is preliminary data.</text>
</comment>
<dbReference type="EMBL" id="JAQMWT010000533">
    <property type="protein sequence ID" value="KAJ8599905.1"/>
    <property type="molecule type" value="Genomic_DNA"/>
</dbReference>
<organism evidence="4 5">
    <name type="scientific">Chrysophaeum taylorii</name>
    <dbReference type="NCBI Taxonomy" id="2483200"/>
    <lineage>
        <taxon>Eukaryota</taxon>
        <taxon>Sar</taxon>
        <taxon>Stramenopiles</taxon>
        <taxon>Ochrophyta</taxon>
        <taxon>Pelagophyceae</taxon>
        <taxon>Pelagomonadales</taxon>
        <taxon>Pelagomonadaceae</taxon>
        <taxon>Chrysophaeum</taxon>
    </lineage>
</organism>
<keyword evidence="2" id="KW-0732">Signal</keyword>
<keyword evidence="5" id="KW-1185">Reference proteome</keyword>
<evidence type="ECO:0000313" key="4">
    <source>
        <dbReference type="EMBL" id="KAJ8599905.1"/>
    </source>
</evidence>
<dbReference type="Pfam" id="PF07995">
    <property type="entry name" value="GSDH"/>
    <property type="match status" value="1"/>
</dbReference>
<evidence type="ECO:0000313" key="5">
    <source>
        <dbReference type="Proteomes" id="UP001230188"/>
    </source>
</evidence>